<dbReference type="GeneTree" id="ENSGT00940000155062"/>
<keyword evidence="4 7" id="KW-0547">Nucleotide-binding</keyword>
<name>A0A452U9R4_URSMA</name>
<feature type="region of interest" description="Disordered" evidence="9">
    <location>
        <begin position="215"/>
        <end position="238"/>
    </location>
</feature>
<proteinExistence type="inferred from homology"/>
<dbReference type="Gene3D" id="3.30.200.20">
    <property type="entry name" value="Phosphorylase Kinase, domain 1"/>
    <property type="match status" value="2"/>
</dbReference>
<evidence type="ECO:0000256" key="5">
    <source>
        <dbReference type="ARBA" id="ARBA00022777"/>
    </source>
</evidence>
<keyword evidence="5" id="KW-0418">Kinase</keyword>
<dbReference type="FunFam" id="1.10.510.10:FF:000210">
    <property type="entry name" value="Non-specific serine/threonine protein kinase"/>
    <property type="match status" value="1"/>
</dbReference>
<evidence type="ECO:0000313" key="12">
    <source>
        <dbReference type="Ensembl" id="ENSUMAP00000017558"/>
    </source>
</evidence>
<keyword evidence="1 8" id="KW-0723">Serine/threonine-protein kinase</keyword>
<protein>
    <submittedName>
        <fullName evidence="12">Ribosomal protein S6 kinase B2</fullName>
    </submittedName>
</protein>
<dbReference type="InterPro" id="IPR000719">
    <property type="entry name" value="Prot_kinase_dom"/>
</dbReference>
<evidence type="ECO:0000256" key="1">
    <source>
        <dbReference type="ARBA" id="ARBA00022527"/>
    </source>
</evidence>
<dbReference type="InterPro" id="IPR017441">
    <property type="entry name" value="Protein_kinase_ATP_BS"/>
</dbReference>
<comment type="similarity">
    <text evidence="8">Belongs to the protein kinase superfamily.</text>
</comment>
<keyword evidence="6 7" id="KW-0067">ATP-binding</keyword>
<dbReference type="InterPro" id="IPR000961">
    <property type="entry name" value="AGC-kinase_C"/>
</dbReference>
<dbReference type="SUPFAM" id="SSF56112">
    <property type="entry name" value="Protein kinase-like (PK-like)"/>
    <property type="match status" value="1"/>
</dbReference>
<dbReference type="GO" id="GO:0005524">
    <property type="term" value="F:ATP binding"/>
    <property type="evidence" value="ECO:0007669"/>
    <property type="project" value="UniProtKB-UniRule"/>
</dbReference>
<dbReference type="Pfam" id="PF00069">
    <property type="entry name" value="Pkinase"/>
    <property type="match status" value="1"/>
</dbReference>
<accession>A0A452U9R4</accession>
<feature type="compositionally biased region" description="Pro residues" evidence="9">
    <location>
        <begin position="424"/>
        <end position="449"/>
    </location>
</feature>
<dbReference type="InterPro" id="IPR017892">
    <property type="entry name" value="Pkinase_C"/>
</dbReference>
<feature type="domain" description="AGC-kinase C-terminal" evidence="11">
    <location>
        <begin position="308"/>
        <end position="378"/>
    </location>
</feature>
<feature type="region of interest" description="Disordered" evidence="9">
    <location>
        <begin position="327"/>
        <end position="354"/>
    </location>
</feature>
<dbReference type="PANTHER" id="PTHR24351">
    <property type="entry name" value="RIBOSOMAL PROTEIN S6 KINASE"/>
    <property type="match status" value="1"/>
</dbReference>
<dbReference type="GO" id="GO:0004674">
    <property type="term" value="F:protein serine/threonine kinase activity"/>
    <property type="evidence" value="ECO:0007669"/>
    <property type="project" value="UniProtKB-KW"/>
</dbReference>
<feature type="compositionally biased region" description="Polar residues" evidence="9">
    <location>
        <begin position="336"/>
        <end position="347"/>
    </location>
</feature>
<feature type="binding site" evidence="7">
    <location>
        <position position="70"/>
    </location>
    <ligand>
        <name>ATP</name>
        <dbReference type="ChEBI" id="CHEBI:30616"/>
    </ligand>
</feature>
<gene>
    <name evidence="12" type="primary">RPS6KB2</name>
</gene>
<evidence type="ECO:0000256" key="7">
    <source>
        <dbReference type="PROSITE-ProRule" id="PRU10141"/>
    </source>
</evidence>
<dbReference type="PROSITE" id="PS50011">
    <property type="entry name" value="PROTEIN_KINASE_DOM"/>
    <property type="match status" value="1"/>
</dbReference>
<sequence>SEGCVGGGGYGCVGHCEEMELTETSVNQGPERIGPHCFELLRVLGKGGYGKVFQVRKVQGTNLGKIYAMKVLRKAKIVRNAKDTAHTRAERNILESVKHPFIVELAYAFQTGGKLYLILECLSGGELFTHLEREGIFLEDTACFYLAEITLALGHLHSQGIIYRDLKPENIMLSGQGHIKLTDFGLCKESIHEGAVTHTFCGTIEYMAPEILVRSGHNRGGPHPGAGARPGPGGRPPSLTLCLLQPPFTAENRKKTMDKIIKGKLILPPYLTPDARDLVKKFLKRNPSQRIGGGPGDAADVQRHPFFRHINWDDLLARRVDPPFRPSLQSEEDVSQFDTHFTRQTPVDSPDDTALSESANQAFLGFTYVAPSVLDSIKEGFSFQPKLRSPRRLNSSPRTPVSPLKFLPFEGFRPSSGPLEPKEPPLPPLLPPPPPPPPPSRTAPLPIRPPSGTKKSKRGRGRPGR</sequence>
<feature type="domain" description="Protein kinase" evidence="10">
    <location>
        <begin position="38"/>
        <end position="307"/>
    </location>
</feature>
<evidence type="ECO:0000259" key="11">
    <source>
        <dbReference type="PROSITE" id="PS51285"/>
    </source>
</evidence>
<dbReference type="SMART" id="SM00220">
    <property type="entry name" value="S_TKc"/>
    <property type="match status" value="1"/>
</dbReference>
<keyword evidence="3" id="KW-0808">Transferase</keyword>
<dbReference type="FunFam" id="3.30.200.20:FF:001128">
    <property type="entry name" value="Non-specific serine/threonine protein kinase"/>
    <property type="match status" value="1"/>
</dbReference>
<dbReference type="FunFam" id="3.30.200.20:FF:000587">
    <property type="entry name" value="Non-specific serine/threonine protein kinase"/>
    <property type="match status" value="1"/>
</dbReference>
<organism evidence="12">
    <name type="scientific">Ursus maritimus</name>
    <name type="common">Polar bear</name>
    <name type="synonym">Thalarctos maritimus</name>
    <dbReference type="NCBI Taxonomy" id="29073"/>
    <lineage>
        <taxon>Eukaryota</taxon>
        <taxon>Metazoa</taxon>
        <taxon>Chordata</taxon>
        <taxon>Craniata</taxon>
        <taxon>Vertebrata</taxon>
        <taxon>Euteleostomi</taxon>
        <taxon>Mammalia</taxon>
        <taxon>Eutheria</taxon>
        <taxon>Laurasiatheria</taxon>
        <taxon>Carnivora</taxon>
        <taxon>Caniformia</taxon>
        <taxon>Ursidae</taxon>
        <taxon>Ursus</taxon>
    </lineage>
</organism>
<dbReference type="PROSITE" id="PS51285">
    <property type="entry name" value="AGC_KINASE_CTER"/>
    <property type="match status" value="1"/>
</dbReference>
<evidence type="ECO:0000256" key="8">
    <source>
        <dbReference type="RuleBase" id="RU000304"/>
    </source>
</evidence>
<evidence type="ECO:0000256" key="2">
    <source>
        <dbReference type="ARBA" id="ARBA00022553"/>
    </source>
</evidence>
<keyword evidence="2" id="KW-0597">Phosphoprotein</keyword>
<reference evidence="12" key="1">
    <citation type="submission" date="2019-03" db="UniProtKB">
        <authorList>
            <consortium name="Ensembl"/>
        </authorList>
    </citation>
    <scope>IDENTIFICATION</scope>
</reference>
<dbReference type="Pfam" id="PF00433">
    <property type="entry name" value="Pkinase_C"/>
    <property type="match status" value="1"/>
</dbReference>
<dbReference type="InterPro" id="IPR008271">
    <property type="entry name" value="Ser/Thr_kinase_AS"/>
</dbReference>
<evidence type="ECO:0000256" key="4">
    <source>
        <dbReference type="ARBA" id="ARBA00022741"/>
    </source>
</evidence>
<dbReference type="CDD" id="cd05584">
    <property type="entry name" value="STKc_p70S6K"/>
    <property type="match status" value="1"/>
</dbReference>
<evidence type="ECO:0000256" key="9">
    <source>
        <dbReference type="SAM" id="MobiDB-lite"/>
    </source>
</evidence>
<dbReference type="AlphaFoldDB" id="A0A452U9R4"/>
<evidence type="ECO:0000256" key="6">
    <source>
        <dbReference type="ARBA" id="ARBA00022840"/>
    </source>
</evidence>
<dbReference type="Ensembl" id="ENSUMAT00000020732.1">
    <property type="protein sequence ID" value="ENSUMAP00000017558.1"/>
    <property type="gene ID" value="ENSUMAG00000012544.1"/>
</dbReference>
<dbReference type="PROSITE" id="PS00108">
    <property type="entry name" value="PROTEIN_KINASE_ST"/>
    <property type="match status" value="1"/>
</dbReference>
<dbReference type="Gene3D" id="1.10.510.10">
    <property type="entry name" value="Transferase(Phosphotransferase) domain 1"/>
    <property type="match status" value="2"/>
</dbReference>
<dbReference type="InterPro" id="IPR011009">
    <property type="entry name" value="Kinase-like_dom_sf"/>
</dbReference>
<evidence type="ECO:0000256" key="3">
    <source>
        <dbReference type="ARBA" id="ARBA00022679"/>
    </source>
</evidence>
<feature type="compositionally biased region" description="Gly residues" evidence="9">
    <location>
        <begin position="218"/>
        <end position="232"/>
    </location>
</feature>
<evidence type="ECO:0000259" key="10">
    <source>
        <dbReference type="PROSITE" id="PS50011"/>
    </source>
</evidence>
<feature type="region of interest" description="Disordered" evidence="9">
    <location>
        <begin position="386"/>
        <end position="465"/>
    </location>
</feature>
<dbReference type="PROSITE" id="PS00107">
    <property type="entry name" value="PROTEIN_KINASE_ATP"/>
    <property type="match status" value="1"/>
</dbReference>
<dbReference type="SMART" id="SM00133">
    <property type="entry name" value="S_TK_X"/>
    <property type="match status" value="1"/>
</dbReference>
<feature type="compositionally biased region" description="Basic residues" evidence="9">
    <location>
        <begin position="454"/>
        <end position="465"/>
    </location>
</feature>